<dbReference type="InterPro" id="IPR050142">
    <property type="entry name" value="MADS-box/MEF2_TF"/>
</dbReference>
<organism evidence="8 9">
    <name type="scientific">Anisodus tanguticus</name>
    <dbReference type="NCBI Taxonomy" id="243964"/>
    <lineage>
        <taxon>Eukaryota</taxon>
        <taxon>Viridiplantae</taxon>
        <taxon>Streptophyta</taxon>
        <taxon>Embryophyta</taxon>
        <taxon>Tracheophyta</taxon>
        <taxon>Spermatophyta</taxon>
        <taxon>Magnoliopsida</taxon>
        <taxon>eudicotyledons</taxon>
        <taxon>Gunneridae</taxon>
        <taxon>Pentapetalae</taxon>
        <taxon>asterids</taxon>
        <taxon>lamiids</taxon>
        <taxon>Solanales</taxon>
        <taxon>Solanaceae</taxon>
        <taxon>Solanoideae</taxon>
        <taxon>Hyoscyameae</taxon>
        <taxon>Anisodus</taxon>
    </lineage>
</organism>
<dbReference type="Pfam" id="PF00319">
    <property type="entry name" value="SRF-TF"/>
    <property type="match status" value="1"/>
</dbReference>
<dbReference type="Proteomes" id="UP001291623">
    <property type="component" value="Unassembled WGS sequence"/>
</dbReference>
<comment type="subcellular location">
    <subcellularLocation>
        <location evidence="1">Nucleus</location>
    </subcellularLocation>
</comment>
<keyword evidence="6" id="KW-0175">Coiled coil</keyword>
<evidence type="ECO:0000256" key="3">
    <source>
        <dbReference type="ARBA" id="ARBA00023125"/>
    </source>
</evidence>
<dbReference type="SUPFAM" id="SSF55455">
    <property type="entry name" value="SRF-like"/>
    <property type="match status" value="1"/>
</dbReference>
<feature type="coiled-coil region" evidence="6">
    <location>
        <begin position="76"/>
        <end position="103"/>
    </location>
</feature>
<protein>
    <recommendedName>
        <fullName evidence="7">MADS-box domain-containing protein</fullName>
    </recommendedName>
</protein>
<evidence type="ECO:0000256" key="5">
    <source>
        <dbReference type="ARBA" id="ARBA00023242"/>
    </source>
</evidence>
<dbReference type="Gene3D" id="3.40.1810.10">
    <property type="entry name" value="Transcription factor, MADS-box"/>
    <property type="match status" value="1"/>
</dbReference>
<evidence type="ECO:0000256" key="4">
    <source>
        <dbReference type="ARBA" id="ARBA00023163"/>
    </source>
</evidence>
<keyword evidence="5" id="KW-0539">Nucleus</keyword>
<proteinExistence type="predicted"/>
<keyword evidence="9" id="KW-1185">Reference proteome</keyword>
<dbReference type="InterPro" id="IPR002100">
    <property type="entry name" value="TF_MADSbox"/>
</dbReference>
<feature type="domain" description="MADS-box" evidence="7">
    <location>
        <begin position="1"/>
        <end position="61"/>
    </location>
</feature>
<dbReference type="InterPro" id="IPR033896">
    <property type="entry name" value="MEF2-like_N"/>
</dbReference>
<evidence type="ECO:0000256" key="6">
    <source>
        <dbReference type="SAM" id="Coils"/>
    </source>
</evidence>
<dbReference type="PRINTS" id="PR00404">
    <property type="entry name" value="MADSDOMAIN"/>
</dbReference>
<keyword evidence="2" id="KW-0805">Transcription regulation</keyword>
<dbReference type="PANTHER" id="PTHR48019">
    <property type="entry name" value="SERUM RESPONSE FACTOR HOMOLOG"/>
    <property type="match status" value="1"/>
</dbReference>
<evidence type="ECO:0000256" key="1">
    <source>
        <dbReference type="ARBA" id="ARBA00004123"/>
    </source>
</evidence>
<dbReference type="GO" id="GO:0046983">
    <property type="term" value="F:protein dimerization activity"/>
    <property type="evidence" value="ECO:0007669"/>
    <property type="project" value="InterPro"/>
</dbReference>
<evidence type="ECO:0000313" key="9">
    <source>
        <dbReference type="Proteomes" id="UP001291623"/>
    </source>
</evidence>
<evidence type="ECO:0000259" key="7">
    <source>
        <dbReference type="PROSITE" id="PS50066"/>
    </source>
</evidence>
<dbReference type="CDD" id="cd00265">
    <property type="entry name" value="MADS_MEF2_like"/>
    <property type="match status" value="1"/>
</dbReference>
<dbReference type="PROSITE" id="PS50066">
    <property type="entry name" value="MADS_BOX_2"/>
    <property type="match status" value="1"/>
</dbReference>
<gene>
    <name evidence="8" type="ORF">RND71_009088</name>
</gene>
<dbReference type="SMART" id="SM00432">
    <property type="entry name" value="MADS"/>
    <property type="match status" value="1"/>
</dbReference>
<dbReference type="AlphaFoldDB" id="A0AAE1VUA6"/>
<dbReference type="GO" id="GO:0005634">
    <property type="term" value="C:nucleus"/>
    <property type="evidence" value="ECO:0007669"/>
    <property type="project" value="UniProtKB-SubCell"/>
</dbReference>
<reference evidence="8" key="1">
    <citation type="submission" date="2023-12" db="EMBL/GenBank/DDBJ databases">
        <title>Genome assembly of Anisodus tanguticus.</title>
        <authorList>
            <person name="Wang Y.-J."/>
        </authorList>
    </citation>
    <scope>NUCLEOTIDE SEQUENCE</scope>
    <source>
        <strain evidence="8">KB-2021</strain>
        <tissue evidence="8">Leaf</tissue>
    </source>
</reference>
<keyword evidence="3" id="KW-0238">DNA-binding</keyword>
<evidence type="ECO:0000313" key="8">
    <source>
        <dbReference type="EMBL" id="KAK4373704.1"/>
    </source>
</evidence>
<dbReference type="InterPro" id="IPR036879">
    <property type="entry name" value="TF_MADSbox_sf"/>
</dbReference>
<accession>A0AAE1VUA6</accession>
<dbReference type="GO" id="GO:0000977">
    <property type="term" value="F:RNA polymerase II transcription regulatory region sequence-specific DNA binding"/>
    <property type="evidence" value="ECO:0007669"/>
    <property type="project" value="InterPro"/>
</dbReference>
<comment type="caution">
    <text evidence="8">The sequence shown here is derived from an EMBL/GenBank/DDBJ whole genome shotgun (WGS) entry which is preliminary data.</text>
</comment>
<dbReference type="GO" id="GO:0045944">
    <property type="term" value="P:positive regulation of transcription by RNA polymerase II"/>
    <property type="evidence" value="ECO:0007669"/>
    <property type="project" value="InterPro"/>
</dbReference>
<sequence length="123" mass="14271">MGRGKIEMKRIENTNSRQVTFSKRRQGLLKKVNALAILCDAEVGVIVFSNTGKLYEFASSSMEHILARYHRAPESIENVAAEEEKVMQDNEALREQIEELKRSSRINHESVTFEEESSWKYRH</sequence>
<dbReference type="EMBL" id="JAVYJV010000004">
    <property type="protein sequence ID" value="KAK4373704.1"/>
    <property type="molecule type" value="Genomic_DNA"/>
</dbReference>
<name>A0AAE1VUA6_9SOLA</name>
<evidence type="ECO:0000256" key="2">
    <source>
        <dbReference type="ARBA" id="ARBA00023015"/>
    </source>
</evidence>
<keyword evidence="4" id="KW-0804">Transcription</keyword>